<name>A0AC60P4H5_IXOPE</name>
<accession>A0AC60P4H5</accession>
<evidence type="ECO:0000313" key="1">
    <source>
        <dbReference type="EMBL" id="KAG0414231.1"/>
    </source>
</evidence>
<dbReference type="Proteomes" id="UP000805193">
    <property type="component" value="Unassembled WGS sequence"/>
</dbReference>
<keyword evidence="2" id="KW-1185">Reference proteome</keyword>
<protein>
    <submittedName>
        <fullName evidence="1">Uncharacterized protein</fullName>
    </submittedName>
</protein>
<proteinExistence type="predicted"/>
<dbReference type="EMBL" id="JABSTQ010011192">
    <property type="protein sequence ID" value="KAG0414231.1"/>
    <property type="molecule type" value="Genomic_DNA"/>
</dbReference>
<evidence type="ECO:0000313" key="2">
    <source>
        <dbReference type="Proteomes" id="UP000805193"/>
    </source>
</evidence>
<sequence>MADPAQLSDPAVRQLLLSLLGGREAAGYSNAWLIPRSCQIRPCANCCSPSSEDVRQLDTAMTILKSQKTPDQCNTRLKTIQKRKRQAVSYNGRSGVGPVDVPYEDELDRISMMDDSIEPEVIGDVHGATHKKAMPSSQARAAAAAAAAAEAIPAPADNAVASTSSTSSEESSQPASSAGTPHRSGRVNSARTEHMKEFFTEMAKLEEARAVRKARQDELKEERHAAKRKIKEEKCAVKRKRCGWKDKKCTERKCGFSPCL</sequence>
<reference evidence="1 2" key="1">
    <citation type="journal article" date="2020" name="Cell">
        <title>Large-Scale Comparative Analyses of Tick Genomes Elucidate Their Genetic Diversity and Vector Capacities.</title>
        <authorList>
            <consortium name="Tick Genome and Microbiome Consortium (TIGMIC)"/>
            <person name="Jia N."/>
            <person name="Wang J."/>
            <person name="Shi W."/>
            <person name="Du L."/>
            <person name="Sun Y."/>
            <person name="Zhan W."/>
            <person name="Jiang J.F."/>
            <person name="Wang Q."/>
            <person name="Zhang B."/>
            <person name="Ji P."/>
            <person name="Bell-Sakyi L."/>
            <person name="Cui X.M."/>
            <person name="Yuan T.T."/>
            <person name="Jiang B.G."/>
            <person name="Yang W.F."/>
            <person name="Lam T.T."/>
            <person name="Chang Q.C."/>
            <person name="Ding S.J."/>
            <person name="Wang X.J."/>
            <person name="Zhu J.G."/>
            <person name="Ruan X.D."/>
            <person name="Zhao L."/>
            <person name="Wei J.T."/>
            <person name="Ye R.Z."/>
            <person name="Que T.C."/>
            <person name="Du C.H."/>
            <person name="Zhou Y.H."/>
            <person name="Cheng J.X."/>
            <person name="Dai P.F."/>
            <person name="Guo W.B."/>
            <person name="Han X.H."/>
            <person name="Huang E.J."/>
            <person name="Li L.F."/>
            <person name="Wei W."/>
            <person name="Gao Y.C."/>
            <person name="Liu J.Z."/>
            <person name="Shao H.Z."/>
            <person name="Wang X."/>
            <person name="Wang C.C."/>
            <person name="Yang T.C."/>
            <person name="Huo Q.B."/>
            <person name="Li W."/>
            <person name="Chen H.Y."/>
            <person name="Chen S.E."/>
            <person name="Zhou L.G."/>
            <person name="Ni X.B."/>
            <person name="Tian J.H."/>
            <person name="Sheng Y."/>
            <person name="Liu T."/>
            <person name="Pan Y.S."/>
            <person name="Xia L.Y."/>
            <person name="Li J."/>
            <person name="Zhao F."/>
            <person name="Cao W.C."/>
        </authorList>
    </citation>
    <scope>NUCLEOTIDE SEQUENCE [LARGE SCALE GENOMIC DNA]</scope>
    <source>
        <strain evidence="1">Iper-2018</strain>
    </source>
</reference>
<comment type="caution">
    <text evidence="1">The sequence shown here is derived from an EMBL/GenBank/DDBJ whole genome shotgun (WGS) entry which is preliminary data.</text>
</comment>
<organism evidence="1 2">
    <name type="scientific">Ixodes persulcatus</name>
    <name type="common">Taiga tick</name>
    <dbReference type="NCBI Taxonomy" id="34615"/>
    <lineage>
        <taxon>Eukaryota</taxon>
        <taxon>Metazoa</taxon>
        <taxon>Ecdysozoa</taxon>
        <taxon>Arthropoda</taxon>
        <taxon>Chelicerata</taxon>
        <taxon>Arachnida</taxon>
        <taxon>Acari</taxon>
        <taxon>Parasitiformes</taxon>
        <taxon>Ixodida</taxon>
        <taxon>Ixodoidea</taxon>
        <taxon>Ixodidae</taxon>
        <taxon>Ixodinae</taxon>
        <taxon>Ixodes</taxon>
    </lineage>
</organism>
<gene>
    <name evidence="1" type="ORF">HPB47_008578</name>
</gene>